<protein>
    <submittedName>
        <fullName evidence="1">CDP-glycerol:poly(Glycerophosphate) glycerophosphotransferase</fullName>
    </submittedName>
</protein>
<dbReference type="SUPFAM" id="SSF53756">
    <property type="entry name" value="UDP-Glycosyltransferase/glycogen phosphorylase"/>
    <property type="match status" value="1"/>
</dbReference>
<dbReference type="InterPro" id="IPR043148">
    <property type="entry name" value="TagF_C"/>
</dbReference>
<dbReference type="Gene3D" id="3.40.50.12580">
    <property type="match status" value="1"/>
</dbReference>
<dbReference type="RefSeq" id="WP_130305522.1">
    <property type="nucleotide sequence ID" value="NZ_SHKN01000001.1"/>
</dbReference>
<evidence type="ECO:0000313" key="1">
    <source>
        <dbReference type="EMBL" id="RZT95565.1"/>
    </source>
</evidence>
<dbReference type="AlphaFoldDB" id="A0A4V2FSU0"/>
<dbReference type="GO" id="GO:0047355">
    <property type="term" value="F:CDP-glycerol glycerophosphotransferase activity"/>
    <property type="evidence" value="ECO:0007669"/>
    <property type="project" value="InterPro"/>
</dbReference>
<keyword evidence="1" id="KW-0808">Transferase</keyword>
<dbReference type="OrthoDB" id="1522454at2"/>
<dbReference type="GO" id="GO:0016020">
    <property type="term" value="C:membrane"/>
    <property type="evidence" value="ECO:0007669"/>
    <property type="project" value="InterPro"/>
</dbReference>
<name>A0A4V2FSU0_9BACT</name>
<reference evidence="1 2" key="1">
    <citation type="submission" date="2019-02" db="EMBL/GenBank/DDBJ databases">
        <title>Genomic Encyclopedia of Type Strains, Phase IV (KMG-IV): sequencing the most valuable type-strain genomes for metagenomic binning, comparative biology and taxonomic classification.</title>
        <authorList>
            <person name="Goeker M."/>
        </authorList>
    </citation>
    <scope>NUCLEOTIDE SEQUENCE [LARGE SCALE GENOMIC DNA]</scope>
    <source>
        <strain evidence="1 2">DSM 28825</strain>
    </source>
</reference>
<dbReference type="Pfam" id="PF04464">
    <property type="entry name" value="Glyphos_transf"/>
    <property type="match status" value="1"/>
</dbReference>
<gene>
    <name evidence="1" type="ORF">EV201_0188</name>
</gene>
<comment type="caution">
    <text evidence="1">The sequence shown here is derived from an EMBL/GenBank/DDBJ whole genome shotgun (WGS) entry which is preliminary data.</text>
</comment>
<proteinExistence type="predicted"/>
<accession>A0A4V2FSU0</accession>
<dbReference type="InterPro" id="IPR007554">
    <property type="entry name" value="Glycerophosphate_synth"/>
</dbReference>
<dbReference type="EMBL" id="SHKN01000001">
    <property type="protein sequence ID" value="RZT95565.1"/>
    <property type="molecule type" value="Genomic_DNA"/>
</dbReference>
<keyword evidence="2" id="KW-1185">Reference proteome</keyword>
<evidence type="ECO:0000313" key="2">
    <source>
        <dbReference type="Proteomes" id="UP000293562"/>
    </source>
</evidence>
<sequence>MKIFFDVLNIYYLPQYLPVFEELNKRGHSCRFIVYSKKNDEAKMTELLESMGIEYTWVYDYNVAKDVYLKDQPDWIFFGNEFPYLDEIHKVSRTVQMGHGIGPKPSYYLKSKTPMTVRFIEGDLRLDKIMQMFPDDNFQQVGFSKLDPIFNKTEKGIDWGKVNLDPNKPTLLYAPTFNPSSLGCFPRNWPKEFQAYNILIKVHALTLSRDRYKKEQKLIKQWASYPNVYVAEIDEFSLVPFLVSADLLISEASSTLFEFAALNKPVVICDFYDLKWSYKGIFKYRFDARFGKDSVIYNDLGAHAKSYKHLKKKVEEELSQPKNFEANRKAYTRDHVGPTDGKASARIADYIEANK</sequence>
<organism evidence="1 2">
    <name type="scientific">Ancylomarina subtilis</name>
    <dbReference type="NCBI Taxonomy" id="1639035"/>
    <lineage>
        <taxon>Bacteria</taxon>
        <taxon>Pseudomonadati</taxon>
        <taxon>Bacteroidota</taxon>
        <taxon>Bacteroidia</taxon>
        <taxon>Marinilabiliales</taxon>
        <taxon>Marinifilaceae</taxon>
        <taxon>Ancylomarina</taxon>
    </lineage>
</organism>
<dbReference type="Proteomes" id="UP000293562">
    <property type="component" value="Unassembled WGS sequence"/>
</dbReference>